<comment type="caution">
    <text evidence="1">The sequence shown here is derived from an EMBL/GenBank/DDBJ whole genome shotgun (WGS) entry which is preliminary data.</text>
</comment>
<accession>A0A9J5XNH1</accession>
<name>A0A9J5XNH1_SOLCO</name>
<dbReference type="InterPro" id="IPR008949">
    <property type="entry name" value="Isoprenoid_synthase_dom_sf"/>
</dbReference>
<dbReference type="Gene3D" id="1.10.600.10">
    <property type="entry name" value="Farnesyl Diphosphate Synthase"/>
    <property type="match status" value="1"/>
</dbReference>
<sequence length="74" mass="8618">MFREARRQIANAWKYISTDYLHATQIPTFVLEPALNLSRLIHILQEDDFTDSQNFLKDTITLLFVDFVNSASRG</sequence>
<reference evidence="1 2" key="1">
    <citation type="submission" date="2020-09" db="EMBL/GenBank/DDBJ databases">
        <title>De no assembly of potato wild relative species, Solanum commersonii.</title>
        <authorList>
            <person name="Cho K."/>
        </authorList>
    </citation>
    <scope>NUCLEOTIDE SEQUENCE [LARGE SCALE GENOMIC DNA]</scope>
    <source>
        <strain evidence="1">LZ3.2</strain>
        <tissue evidence="1">Leaf</tissue>
    </source>
</reference>
<organism evidence="1 2">
    <name type="scientific">Solanum commersonii</name>
    <name type="common">Commerson's wild potato</name>
    <name type="synonym">Commerson's nightshade</name>
    <dbReference type="NCBI Taxonomy" id="4109"/>
    <lineage>
        <taxon>Eukaryota</taxon>
        <taxon>Viridiplantae</taxon>
        <taxon>Streptophyta</taxon>
        <taxon>Embryophyta</taxon>
        <taxon>Tracheophyta</taxon>
        <taxon>Spermatophyta</taxon>
        <taxon>Magnoliopsida</taxon>
        <taxon>eudicotyledons</taxon>
        <taxon>Gunneridae</taxon>
        <taxon>Pentapetalae</taxon>
        <taxon>asterids</taxon>
        <taxon>lamiids</taxon>
        <taxon>Solanales</taxon>
        <taxon>Solanaceae</taxon>
        <taxon>Solanoideae</taxon>
        <taxon>Solaneae</taxon>
        <taxon>Solanum</taxon>
    </lineage>
</organism>
<dbReference type="OrthoDB" id="1877784at2759"/>
<gene>
    <name evidence="1" type="ORF">H5410_049058</name>
</gene>
<evidence type="ECO:0000313" key="2">
    <source>
        <dbReference type="Proteomes" id="UP000824120"/>
    </source>
</evidence>
<dbReference type="Proteomes" id="UP000824120">
    <property type="component" value="Chromosome 9"/>
</dbReference>
<proteinExistence type="predicted"/>
<dbReference type="AlphaFoldDB" id="A0A9J5XNH1"/>
<evidence type="ECO:0000313" key="1">
    <source>
        <dbReference type="EMBL" id="KAG5588624.1"/>
    </source>
</evidence>
<protein>
    <recommendedName>
        <fullName evidence="3">Sesquiterpene synthase</fullName>
    </recommendedName>
</protein>
<keyword evidence="2" id="KW-1185">Reference proteome</keyword>
<evidence type="ECO:0008006" key="3">
    <source>
        <dbReference type="Google" id="ProtNLM"/>
    </source>
</evidence>
<dbReference type="EMBL" id="JACXVP010000009">
    <property type="protein sequence ID" value="KAG5588624.1"/>
    <property type="molecule type" value="Genomic_DNA"/>
</dbReference>